<feature type="chain" id="PRO_5046477479" evidence="1">
    <location>
        <begin position="32"/>
        <end position="75"/>
    </location>
</feature>
<comment type="caution">
    <text evidence="2">The sequence shown here is derived from an EMBL/GenBank/DDBJ whole genome shotgun (WGS) entry which is preliminary data.</text>
</comment>
<sequence>MKANVWQKEGVRRTALALFAAVMAAVAIVAAAGHSYQGDQAIPEHGGIGTQQLRANDEGVQEARRLIVYQTTSAA</sequence>
<accession>A0ABV8K6C5</accession>
<dbReference type="EMBL" id="JBHSAM010000028">
    <property type="protein sequence ID" value="MFC4101527.1"/>
    <property type="molecule type" value="Genomic_DNA"/>
</dbReference>
<protein>
    <submittedName>
        <fullName evidence="2">Uncharacterized protein</fullName>
    </submittedName>
</protein>
<evidence type="ECO:0000313" key="3">
    <source>
        <dbReference type="Proteomes" id="UP001595715"/>
    </source>
</evidence>
<proteinExistence type="predicted"/>
<dbReference type="Proteomes" id="UP001595715">
    <property type="component" value="Unassembled WGS sequence"/>
</dbReference>
<organism evidence="2 3">
    <name type="scientific">Paenibacillus xanthanilyticus</name>
    <dbReference type="NCBI Taxonomy" id="1783531"/>
    <lineage>
        <taxon>Bacteria</taxon>
        <taxon>Bacillati</taxon>
        <taxon>Bacillota</taxon>
        <taxon>Bacilli</taxon>
        <taxon>Bacillales</taxon>
        <taxon>Paenibacillaceae</taxon>
        <taxon>Paenibacillus</taxon>
    </lineage>
</organism>
<name>A0ABV8K6C5_9BACL</name>
<evidence type="ECO:0000256" key="1">
    <source>
        <dbReference type="SAM" id="SignalP"/>
    </source>
</evidence>
<dbReference type="RefSeq" id="WP_377720139.1">
    <property type="nucleotide sequence ID" value="NZ_JBHSAM010000028.1"/>
</dbReference>
<evidence type="ECO:0000313" key="2">
    <source>
        <dbReference type="EMBL" id="MFC4101527.1"/>
    </source>
</evidence>
<feature type="signal peptide" evidence="1">
    <location>
        <begin position="1"/>
        <end position="31"/>
    </location>
</feature>
<keyword evidence="3" id="KW-1185">Reference proteome</keyword>
<gene>
    <name evidence="2" type="ORF">ACFOZ8_17930</name>
</gene>
<keyword evidence="1" id="KW-0732">Signal</keyword>
<reference evidence="3" key="1">
    <citation type="journal article" date="2019" name="Int. J. Syst. Evol. Microbiol.">
        <title>The Global Catalogue of Microorganisms (GCM) 10K type strain sequencing project: providing services to taxonomists for standard genome sequencing and annotation.</title>
        <authorList>
            <consortium name="The Broad Institute Genomics Platform"/>
            <consortium name="The Broad Institute Genome Sequencing Center for Infectious Disease"/>
            <person name="Wu L."/>
            <person name="Ma J."/>
        </authorList>
    </citation>
    <scope>NUCLEOTIDE SEQUENCE [LARGE SCALE GENOMIC DNA]</scope>
    <source>
        <strain evidence="3">IBRC-M 10987</strain>
    </source>
</reference>